<dbReference type="InterPro" id="IPR023614">
    <property type="entry name" value="Porin_dom_sf"/>
</dbReference>
<proteinExistence type="predicted"/>
<keyword evidence="1" id="KW-0175">Coiled coil</keyword>
<evidence type="ECO:0000256" key="1">
    <source>
        <dbReference type="SAM" id="Coils"/>
    </source>
</evidence>
<accession>A0A1E2USY2</accession>
<evidence type="ECO:0000313" key="4">
    <source>
        <dbReference type="Proteomes" id="UP000094849"/>
    </source>
</evidence>
<reference evidence="3 4" key="1">
    <citation type="submission" date="2016-03" db="EMBL/GenBank/DDBJ databases">
        <title>Chemosynthetic sulphur-oxidizing symbionts of marine invertebrate animals are capable of nitrogen fixation.</title>
        <authorList>
            <person name="Petersen J.M."/>
            <person name="Kemper A."/>
            <person name="Gruber-Vodicka H."/>
            <person name="Cardini U."/>
            <person name="Geest Mvander."/>
            <person name="Kleiner M."/>
            <person name="Bulgheresi S."/>
            <person name="Fussmann M."/>
            <person name="Herbold C."/>
            <person name="Seah B.K.B."/>
            <person name="Antony C.Paul."/>
            <person name="Liu D."/>
            <person name="Belitz A."/>
            <person name="Weber M."/>
        </authorList>
    </citation>
    <scope>NUCLEOTIDE SEQUENCE [LARGE SCALE GENOMIC DNA]</scope>
    <source>
        <strain evidence="3">G_D</strain>
    </source>
</reference>
<feature type="chain" id="PRO_5009119179" description="Porin" evidence="2">
    <location>
        <begin position="22"/>
        <end position="384"/>
    </location>
</feature>
<dbReference type="AlphaFoldDB" id="A0A1E2USY2"/>
<comment type="caution">
    <text evidence="3">The sequence shown here is derived from an EMBL/GenBank/DDBJ whole genome shotgun (WGS) entry which is preliminary data.</text>
</comment>
<protein>
    <recommendedName>
        <fullName evidence="5">Porin</fullName>
    </recommendedName>
</protein>
<dbReference type="SUPFAM" id="SSF56935">
    <property type="entry name" value="Porins"/>
    <property type="match status" value="1"/>
</dbReference>
<dbReference type="Proteomes" id="UP000094849">
    <property type="component" value="Unassembled WGS sequence"/>
</dbReference>
<gene>
    <name evidence="3" type="ORF">A3196_14605</name>
</gene>
<dbReference type="Gene3D" id="2.40.160.10">
    <property type="entry name" value="Porin"/>
    <property type="match status" value="1"/>
</dbReference>
<name>A0A1E2USY2_9GAMM</name>
<evidence type="ECO:0000313" key="3">
    <source>
        <dbReference type="EMBL" id="ODB97877.1"/>
    </source>
</evidence>
<keyword evidence="2" id="KW-0732">Signal</keyword>
<evidence type="ECO:0000256" key="2">
    <source>
        <dbReference type="SAM" id="SignalP"/>
    </source>
</evidence>
<evidence type="ECO:0008006" key="5">
    <source>
        <dbReference type="Google" id="ProtNLM"/>
    </source>
</evidence>
<dbReference type="STRING" id="1818881.A3196_14605"/>
<dbReference type="RefSeq" id="WP_069014481.1">
    <property type="nucleotide sequence ID" value="NZ_LVJW01000003.1"/>
</dbReference>
<feature type="coiled-coil region" evidence="1">
    <location>
        <begin position="23"/>
        <end position="57"/>
    </location>
</feature>
<feature type="signal peptide" evidence="2">
    <location>
        <begin position="1"/>
        <end position="21"/>
    </location>
</feature>
<dbReference type="EMBL" id="LVJZ01000003">
    <property type="protein sequence ID" value="ODB97877.1"/>
    <property type="molecule type" value="Genomic_DNA"/>
</dbReference>
<organism evidence="3 4">
    <name type="scientific">Candidatus Thiodiazotropha endoloripes</name>
    <dbReference type="NCBI Taxonomy" id="1818881"/>
    <lineage>
        <taxon>Bacteria</taxon>
        <taxon>Pseudomonadati</taxon>
        <taxon>Pseudomonadota</taxon>
        <taxon>Gammaproteobacteria</taxon>
        <taxon>Chromatiales</taxon>
        <taxon>Sedimenticolaceae</taxon>
        <taxon>Candidatus Thiodiazotropha</taxon>
    </lineage>
</organism>
<sequence length="384" mass="42514">MKHIGNTLLLAATLFSSAAIAENANDQAEIEALRERIDQLEQDLDAKLEAMADSVESQQTDESMANQVHLGGYGELHYNHLDVDGVDDRELDFHRFVIFFGYDFSDSIRFVSELEVEHIIASSSRRGAVELEQAFIEFDVYEGTMAQVGAILMPIGIINETHEPPTFYGVERPIVETTIIPTTWWSNGVNLIYRTNNALRFDLMLSEGLKTGESDPFNLKGGKQKGSFADAFDFAVTGRATYTGMAGLEVAAYAQYQPDLDQSAEDSYAEEATLIGGHIIYQLGEFTAKGLYARWDLGGDAAEAAGKDVQDGGYLELAWRPMEALGFFVRQSAWSQEAEVDAAQTDFGLNYYPHSDVVLKFDYQLQNDDAGNSDGFNLGLGYQF</sequence>
<keyword evidence="4" id="KW-1185">Reference proteome</keyword>